<organism evidence="3 4">
    <name type="scientific">Striga hermonthica</name>
    <name type="common">Purple witchweed</name>
    <name type="synonym">Buchnera hermonthica</name>
    <dbReference type="NCBI Taxonomy" id="68872"/>
    <lineage>
        <taxon>Eukaryota</taxon>
        <taxon>Viridiplantae</taxon>
        <taxon>Streptophyta</taxon>
        <taxon>Embryophyta</taxon>
        <taxon>Tracheophyta</taxon>
        <taxon>Spermatophyta</taxon>
        <taxon>Magnoliopsida</taxon>
        <taxon>eudicotyledons</taxon>
        <taxon>Gunneridae</taxon>
        <taxon>Pentapetalae</taxon>
        <taxon>asterids</taxon>
        <taxon>lamiids</taxon>
        <taxon>Lamiales</taxon>
        <taxon>Orobanchaceae</taxon>
        <taxon>Buchnereae</taxon>
        <taxon>Striga</taxon>
    </lineage>
</organism>
<dbReference type="AlphaFoldDB" id="A0A9N7NEB1"/>
<protein>
    <submittedName>
        <fullName evidence="3">HAT family dimerisation domain</fullName>
    </submittedName>
</protein>
<keyword evidence="4" id="KW-1185">Reference proteome</keyword>
<feature type="compositionally biased region" description="Polar residues" evidence="1">
    <location>
        <begin position="85"/>
        <end position="104"/>
    </location>
</feature>
<feature type="region of interest" description="Disordered" evidence="1">
    <location>
        <begin position="39"/>
        <end position="104"/>
    </location>
</feature>
<reference evidence="3" key="1">
    <citation type="submission" date="2019-12" db="EMBL/GenBank/DDBJ databases">
        <authorList>
            <person name="Scholes J."/>
        </authorList>
    </citation>
    <scope>NUCLEOTIDE SEQUENCE</scope>
</reference>
<feature type="domain" description="HAT C-terminal dimerisation" evidence="2">
    <location>
        <begin position="273"/>
        <end position="352"/>
    </location>
</feature>
<dbReference type="OrthoDB" id="1110027at2759"/>
<accession>A0A9N7NEB1</accession>
<sequence length="501" mass="56643">MSSSKSNRPRKFESGWDKLKKKRRIDALVQFQKGAIDRFVTKSTQVSSDNPSPTPDHGQAVDNNIDSDSVNPSKNNVEVEEALPGSTNTNSDDLNPSLDASDSFQPDIFDPRYWDSLDRQQVDILAQKGPKRDLLIQKGPKDRFSRRFSALFYTRFLSNGEGCDRDWLVYSKELDRILKDNITELTVKSVSATRWESRIDSVKAIRFQCADIREALLQVSDINNDPGKSSEAKETLKTLDDQDLKSSCDNLEAALKKDGKSDIDAKELYMELKFLREFIPEERMGPIEILWFLKDHGCFPNATIAYRVLLTIPVTVASADRSFSKLKLLKTYLRSTMTQERLNDLAIIALEDPNNSKGEICSISRRSPLSLVRSSSRSREDFRTSIFTIILYHLFSLPPSSGKSPSSRQALSALFQQVLPSVIGRFQRPSSSTRPLFSGRYPSSMSCVQVPGPCWSCRYCTFLPTRREKPSSLGPVIPVRAPSPFSKFFSRTVPRPEFSYV</sequence>
<dbReference type="EMBL" id="CACSLK010027773">
    <property type="protein sequence ID" value="CAA0829052.1"/>
    <property type="molecule type" value="Genomic_DNA"/>
</dbReference>
<dbReference type="InterPro" id="IPR012337">
    <property type="entry name" value="RNaseH-like_sf"/>
</dbReference>
<name>A0A9N7NEB1_STRHE</name>
<feature type="compositionally biased region" description="Polar residues" evidence="1">
    <location>
        <begin position="41"/>
        <end position="51"/>
    </location>
</feature>
<dbReference type="InterPro" id="IPR008906">
    <property type="entry name" value="HATC_C_dom"/>
</dbReference>
<evidence type="ECO:0000256" key="1">
    <source>
        <dbReference type="SAM" id="MobiDB-lite"/>
    </source>
</evidence>
<dbReference type="Proteomes" id="UP001153555">
    <property type="component" value="Unassembled WGS sequence"/>
</dbReference>
<evidence type="ECO:0000313" key="4">
    <source>
        <dbReference type="Proteomes" id="UP001153555"/>
    </source>
</evidence>
<proteinExistence type="predicted"/>
<dbReference type="PANTHER" id="PTHR45749:SF35">
    <property type="entry name" value="AC-LIKE TRANSPOSASE-RELATED"/>
    <property type="match status" value="1"/>
</dbReference>
<dbReference type="SUPFAM" id="SSF53098">
    <property type="entry name" value="Ribonuclease H-like"/>
    <property type="match status" value="1"/>
</dbReference>
<evidence type="ECO:0000313" key="3">
    <source>
        <dbReference type="EMBL" id="CAA0829052.1"/>
    </source>
</evidence>
<gene>
    <name evidence="3" type="ORF">SHERM_24644</name>
</gene>
<feature type="compositionally biased region" description="Polar residues" evidence="1">
    <location>
        <begin position="61"/>
        <end position="76"/>
    </location>
</feature>
<evidence type="ECO:0000259" key="2">
    <source>
        <dbReference type="Pfam" id="PF05699"/>
    </source>
</evidence>
<dbReference type="PANTHER" id="PTHR45749">
    <property type="match status" value="1"/>
</dbReference>
<dbReference type="GO" id="GO:0046983">
    <property type="term" value="F:protein dimerization activity"/>
    <property type="evidence" value="ECO:0007669"/>
    <property type="project" value="InterPro"/>
</dbReference>
<comment type="caution">
    <text evidence="3">The sequence shown here is derived from an EMBL/GenBank/DDBJ whole genome shotgun (WGS) entry which is preliminary data.</text>
</comment>
<dbReference type="Pfam" id="PF05699">
    <property type="entry name" value="Dimer_Tnp_hAT"/>
    <property type="match status" value="1"/>
</dbReference>